<dbReference type="AlphaFoldDB" id="A0AAF1KV11"/>
<dbReference type="EMBL" id="CP117255">
    <property type="protein sequence ID" value="WFR96191.1"/>
    <property type="molecule type" value="Genomic_DNA"/>
</dbReference>
<dbReference type="InterPro" id="IPR036188">
    <property type="entry name" value="FAD/NAD-bd_sf"/>
</dbReference>
<evidence type="ECO:0000256" key="1">
    <source>
        <dbReference type="ARBA" id="ARBA00023002"/>
    </source>
</evidence>
<evidence type="ECO:0000313" key="4">
    <source>
        <dbReference type="Proteomes" id="UP000249499"/>
    </source>
</evidence>
<dbReference type="GO" id="GO:0016491">
    <property type="term" value="F:oxidoreductase activity"/>
    <property type="evidence" value="ECO:0007669"/>
    <property type="project" value="UniProtKB-KW"/>
</dbReference>
<dbReference type="Proteomes" id="UP000249499">
    <property type="component" value="Chromosome"/>
</dbReference>
<proteinExistence type="predicted"/>
<gene>
    <name evidence="3" type="ORF">PR017_03350</name>
</gene>
<dbReference type="InterPro" id="IPR006076">
    <property type="entry name" value="FAD-dep_OxRdtase"/>
</dbReference>
<reference evidence="3 4" key="1">
    <citation type="journal article" date="2018" name="Sci. Rep.">
        <title>Rhizobium tumorigenes sp. nov., a novel plant tumorigenic bacterium isolated from cane gall tumors on thornless blackberry.</title>
        <authorList>
            <person name="Kuzmanovi N."/>
            <person name="Smalla K."/>
            <person name="Gronow S."/>
            <person name="PuBawska J."/>
        </authorList>
    </citation>
    <scope>NUCLEOTIDE SEQUENCE [LARGE SCALE GENOMIC DNA]</scope>
    <source>
        <strain evidence="3 4">1078</strain>
    </source>
</reference>
<organism evidence="3 4">
    <name type="scientific">Rhizobium tumorigenes</name>
    <dbReference type="NCBI Taxonomy" id="2041385"/>
    <lineage>
        <taxon>Bacteria</taxon>
        <taxon>Pseudomonadati</taxon>
        <taxon>Pseudomonadota</taxon>
        <taxon>Alphaproteobacteria</taxon>
        <taxon>Hyphomicrobiales</taxon>
        <taxon>Rhizobiaceae</taxon>
        <taxon>Rhizobium/Agrobacterium group</taxon>
        <taxon>Rhizobium</taxon>
    </lineage>
</organism>
<feature type="domain" description="FAD dependent oxidoreductase" evidence="2">
    <location>
        <begin position="41"/>
        <end position="390"/>
    </location>
</feature>
<sequence length="431" mass="47106">MPTDLQMNTTEQSALVTGRAPWGRLALHPWYSPLRESLSVDVAIVGGGITGSLIAEHLTARGYSVCVIDREAPGLGSTSASTAMLMWELDTSLSDLSLSYGYDRAAAIYRRSVVAVSGLGKLIERLQIPCGYRQRSSLYLTNSIGGARELQQELALRKRAGLPGEYLSHPYLMTEFEIERDGAILSPGAAEVDPLMLAWGLLAVAVKRGAQLVNASATRIRTEGRSAVIETDGNHVIEARNVVLATGYAMPGIPMPKLHRATSSWAMATVPQDPNRLWRDRALIWEDSHPYLYMRTSADNRIIIGGEDDATVLPALRDAKMADKIDTLREKLARLWPQADTTAEYRWCGTFGETVDGLPLIGPVPDMPNVLAAYGYGGNGITFSFMASLMIGALVADERRDWFDDFALDREGPVYRGFPGGKPVPERELPL</sequence>
<name>A0AAF1KV11_9HYPH</name>
<dbReference type="KEGG" id="rtu:PR017_03350"/>
<dbReference type="Gene3D" id="3.30.9.10">
    <property type="entry name" value="D-Amino Acid Oxidase, subunit A, domain 2"/>
    <property type="match status" value="1"/>
</dbReference>
<dbReference type="PANTHER" id="PTHR13847">
    <property type="entry name" value="SARCOSINE DEHYDROGENASE-RELATED"/>
    <property type="match status" value="1"/>
</dbReference>
<evidence type="ECO:0000313" key="3">
    <source>
        <dbReference type="EMBL" id="WFR96191.1"/>
    </source>
</evidence>
<dbReference type="Gene3D" id="3.50.50.60">
    <property type="entry name" value="FAD/NAD(P)-binding domain"/>
    <property type="match status" value="1"/>
</dbReference>
<keyword evidence="4" id="KW-1185">Reference proteome</keyword>
<keyword evidence="1" id="KW-0560">Oxidoreductase</keyword>
<dbReference type="SUPFAM" id="SSF51905">
    <property type="entry name" value="FAD/NAD(P)-binding domain"/>
    <property type="match status" value="1"/>
</dbReference>
<dbReference type="PANTHER" id="PTHR13847:SF201">
    <property type="entry name" value="PUTATIBE OXIDOREDUCTASE"/>
    <property type="match status" value="1"/>
</dbReference>
<accession>A0AAF1KV11</accession>
<dbReference type="GO" id="GO:0005737">
    <property type="term" value="C:cytoplasm"/>
    <property type="evidence" value="ECO:0007669"/>
    <property type="project" value="TreeGrafter"/>
</dbReference>
<evidence type="ECO:0000259" key="2">
    <source>
        <dbReference type="Pfam" id="PF01266"/>
    </source>
</evidence>
<reference evidence="4" key="2">
    <citation type="journal article" date="2023" name="MicrobiologyOpen">
        <title>Genomics of the tumorigenes clade of the family Rhizobiaceae and description of Rhizobium rhododendri sp. nov.</title>
        <authorList>
            <person name="Kuzmanovic N."/>
            <person name="diCenzo G.C."/>
            <person name="Bunk B."/>
            <person name="Sproeer C."/>
            <person name="Fruehling A."/>
            <person name="Neumann-Schaal M."/>
            <person name="Overmann J."/>
            <person name="Smalla K."/>
        </authorList>
    </citation>
    <scope>NUCLEOTIDE SEQUENCE [LARGE SCALE GENOMIC DNA]</scope>
    <source>
        <strain evidence="4">1078</strain>
    </source>
</reference>
<dbReference type="Pfam" id="PF01266">
    <property type="entry name" value="DAO"/>
    <property type="match status" value="1"/>
</dbReference>
<dbReference type="RefSeq" id="WP_111220296.1">
    <property type="nucleotide sequence ID" value="NZ_CP117255.1"/>
</dbReference>
<protein>
    <submittedName>
        <fullName evidence="3">FAD-dependent oxidoreductase</fullName>
    </submittedName>
</protein>